<gene>
    <name evidence="1" type="ORF">MCOR_34674</name>
</gene>
<name>A0A6J8CY46_MYTCO</name>
<proteinExistence type="predicted"/>
<keyword evidence="2" id="KW-1185">Reference proteome</keyword>
<evidence type="ECO:0000313" key="1">
    <source>
        <dbReference type="EMBL" id="CAC5400496.1"/>
    </source>
</evidence>
<accession>A0A6J8CY46</accession>
<protein>
    <submittedName>
        <fullName evidence="1">Uncharacterized protein</fullName>
    </submittedName>
</protein>
<organism evidence="1 2">
    <name type="scientific">Mytilus coruscus</name>
    <name type="common">Sea mussel</name>
    <dbReference type="NCBI Taxonomy" id="42192"/>
    <lineage>
        <taxon>Eukaryota</taxon>
        <taxon>Metazoa</taxon>
        <taxon>Spiralia</taxon>
        <taxon>Lophotrochozoa</taxon>
        <taxon>Mollusca</taxon>
        <taxon>Bivalvia</taxon>
        <taxon>Autobranchia</taxon>
        <taxon>Pteriomorphia</taxon>
        <taxon>Mytilida</taxon>
        <taxon>Mytiloidea</taxon>
        <taxon>Mytilidae</taxon>
        <taxon>Mytilinae</taxon>
        <taxon>Mytilus</taxon>
    </lineage>
</organism>
<dbReference type="AlphaFoldDB" id="A0A6J8CY46"/>
<dbReference type="EMBL" id="CACVKT020006205">
    <property type="protein sequence ID" value="CAC5400496.1"/>
    <property type="molecule type" value="Genomic_DNA"/>
</dbReference>
<dbReference type="Proteomes" id="UP000507470">
    <property type="component" value="Unassembled WGS sequence"/>
</dbReference>
<reference evidence="1 2" key="1">
    <citation type="submission" date="2020-06" db="EMBL/GenBank/DDBJ databases">
        <authorList>
            <person name="Li R."/>
            <person name="Bekaert M."/>
        </authorList>
    </citation>
    <scope>NUCLEOTIDE SEQUENCE [LARGE SCALE GENOMIC DNA]</scope>
    <source>
        <strain evidence="2">wild</strain>
    </source>
</reference>
<sequence length="325" mass="36425">MRAWFKKSKDTYGTAQKWEQGWKEGTKYEGPADEESFQPIYSGNETRAASSSIECEIDNADAWRITYRALIPQSIVEEAVYRNETYRFSVADTLMADAKHISALTRGMMAIPLGGKQSAGRKHNNYQKTTAVQRTEHLMSGQHFLLRFGGMRLFPSARRDWTGEVKSLRLVATNGITADLSTTFMLDMLEKASAGRNNSTDYICKALDKAGENHPIHSGITTCSGPTYFHSNYQKTTAVRRTNTPDERADFLLRFGGMRLFPSARRDWTGEVKILRLVATNGITADLSTTFMLDMLEKASAGRNNSTDYICKALDKADIPLRLDA</sequence>
<evidence type="ECO:0000313" key="2">
    <source>
        <dbReference type="Proteomes" id="UP000507470"/>
    </source>
</evidence>